<feature type="binding site" evidence="11">
    <location>
        <position position="179"/>
    </location>
    <ligand>
        <name>Mg(2+)</name>
        <dbReference type="ChEBI" id="CHEBI:18420"/>
    </ligand>
</feature>
<dbReference type="SUPFAM" id="SSF143631">
    <property type="entry name" value="ApbE-like"/>
    <property type="match status" value="1"/>
</dbReference>
<evidence type="ECO:0000256" key="7">
    <source>
        <dbReference type="ARBA" id="ARBA00022842"/>
    </source>
</evidence>
<dbReference type="Gene3D" id="3.10.520.10">
    <property type="entry name" value="ApbE-like domains"/>
    <property type="match status" value="1"/>
</dbReference>
<keyword evidence="5 10" id="KW-0479">Metal-binding</keyword>
<keyword evidence="12" id="KW-1003">Cell membrane</keyword>
<proteinExistence type="inferred from homology"/>
<keyword evidence="12 13" id="KW-0449">Lipoprotein</keyword>
<keyword evidence="6 10" id="KW-0274">FAD</keyword>
<evidence type="ECO:0000313" key="14">
    <source>
        <dbReference type="Proteomes" id="UP000553034"/>
    </source>
</evidence>
<protein>
    <recommendedName>
        <fullName evidence="2 10">FAD:protein FMN transferase</fullName>
        <ecNumber evidence="1 10">2.7.1.180</ecNumber>
    </recommendedName>
    <alternativeName>
        <fullName evidence="8 10">Flavin transferase</fullName>
    </alternativeName>
</protein>
<evidence type="ECO:0000256" key="12">
    <source>
        <dbReference type="RuleBase" id="RU363002"/>
    </source>
</evidence>
<comment type="caution">
    <text evidence="13">The sequence shown here is derived from an EMBL/GenBank/DDBJ whole genome shotgun (WGS) entry which is preliminary data.</text>
</comment>
<keyword evidence="3 10" id="KW-0285">Flavoprotein</keyword>
<dbReference type="PROSITE" id="PS51257">
    <property type="entry name" value="PROKAR_LIPOPROTEIN"/>
    <property type="match status" value="1"/>
</dbReference>
<comment type="subcellular location">
    <subcellularLocation>
        <location evidence="12">Cell inner membrane</location>
        <topology evidence="12">Lipid-anchor</topology>
        <orientation evidence="12">Periplasmic side</orientation>
    </subcellularLocation>
</comment>
<name>A0A840EPK3_9FLAO</name>
<feature type="binding site" evidence="11">
    <location>
        <position position="296"/>
    </location>
    <ligand>
        <name>Mg(2+)</name>
        <dbReference type="ChEBI" id="CHEBI:18420"/>
    </ligand>
</feature>
<keyword evidence="12" id="KW-0997">Cell inner membrane</keyword>
<dbReference type="InterPro" id="IPR024932">
    <property type="entry name" value="ApbE"/>
</dbReference>
<reference evidence="13 14" key="1">
    <citation type="submission" date="2020-08" db="EMBL/GenBank/DDBJ databases">
        <title>Genomic Encyclopedia of Type Strains, Phase IV (KMG-IV): sequencing the most valuable type-strain genomes for metagenomic binning, comparative biology and taxonomic classification.</title>
        <authorList>
            <person name="Goeker M."/>
        </authorList>
    </citation>
    <scope>NUCLEOTIDE SEQUENCE [LARGE SCALE GENOMIC DNA]</scope>
    <source>
        <strain evidence="13 14">DSM 29568</strain>
    </source>
</reference>
<dbReference type="Proteomes" id="UP000553034">
    <property type="component" value="Unassembled WGS sequence"/>
</dbReference>
<evidence type="ECO:0000256" key="5">
    <source>
        <dbReference type="ARBA" id="ARBA00022723"/>
    </source>
</evidence>
<evidence type="ECO:0000256" key="2">
    <source>
        <dbReference type="ARBA" id="ARBA00016337"/>
    </source>
</evidence>
<sequence>MAFKKLVKINKGVAFIALLLIGVIFSCKEKNKTPDKMKYVSGEALGTTYHIKYFSEDNFEASTKVDSIFKAINLSMSTYQQDSDISKINHGDTSVVVDDMFKEVYELSESISRSTKGYFDPTVGNIVNAYGFGGEKVEIKLDSVKIDSMMTYVGMDKIALTNENRIKKNSPNVYLEFNSIAKGYTVDRLGIMLEKAGVNNYLVELGGELRARGKNIDNQKNWRVGIDNPQTKDRSFSTVISLKNVAMATSGNYRKFRFDSLTGKRYVHTINPLTGYSYKSDILSASVLANTCAEADAYATAFMAMGYSKALTVLEEIPGIEVYFIYDEAGTVKTYASKGFLAAGAAPKGDDIKTN</sequence>
<dbReference type="EMBL" id="JACIFO010000004">
    <property type="protein sequence ID" value="MBB4119015.1"/>
    <property type="molecule type" value="Genomic_DNA"/>
</dbReference>
<comment type="catalytic activity">
    <reaction evidence="9 10 12">
        <text>L-threonyl-[protein] + FAD = FMN-L-threonyl-[protein] + AMP + H(+)</text>
        <dbReference type="Rhea" id="RHEA:36847"/>
        <dbReference type="Rhea" id="RHEA-COMP:11060"/>
        <dbReference type="Rhea" id="RHEA-COMP:11061"/>
        <dbReference type="ChEBI" id="CHEBI:15378"/>
        <dbReference type="ChEBI" id="CHEBI:30013"/>
        <dbReference type="ChEBI" id="CHEBI:57692"/>
        <dbReference type="ChEBI" id="CHEBI:74257"/>
        <dbReference type="ChEBI" id="CHEBI:456215"/>
        <dbReference type="EC" id="2.7.1.180"/>
    </reaction>
</comment>
<dbReference type="InterPro" id="IPR003374">
    <property type="entry name" value="ApbE-like_sf"/>
</dbReference>
<evidence type="ECO:0000256" key="1">
    <source>
        <dbReference type="ARBA" id="ARBA00011955"/>
    </source>
</evidence>
<organism evidence="13 14">
    <name type="scientific">Mesonia hippocampi</name>
    <dbReference type="NCBI Taxonomy" id="1628250"/>
    <lineage>
        <taxon>Bacteria</taxon>
        <taxon>Pseudomonadati</taxon>
        <taxon>Bacteroidota</taxon>
        <taxon>Flavobacteriia</taxon>
        <taxon>Flavobacteriales</taxon>
        <taxon>Flavobacteriaceae</taxon>
        <taxon>Mesonia</taxon>
    </lineage>
</organism>
<dbReference type="EC" id="2.7.1.180" evidence="1 10"/>
<dbReference type="PANTHER" id="PTHR30040:SF2">
    <property type="entry name" value="FAD:PROTEIN FMN TRANSFERASE"/>
    <property type="match status" value="1"/>
</dbReference>
<comment type="cofactor">
    <cofactor evidence="11">
        <name>Mg(2+)</name>
        <dbReference type="ChEBI" id="CHEBI:18420"/>
    </cofactor>
    <cofactor evidence="11">
        <name>Mn(2+)</name>
        <dbReference type="ChEBI" id="CHEBI:29035"/>
    </cofactor>
    <text evidence="11">Magnesium. Can also use manganese.</text>
</comment>
<dbReference type="RefSeq" id="WP_183477366.1">
    <property type="nucleotide sequence ID" value="NZ_JACIFO010000004.1"/>
</dbReference>
<evidence type="ECO:0000256" key="3">
    <source>
        <dbReference type="ARBA" id="ARBA00022630"/>
    </source>
</evidence>
<gene>
    <name evidence="13" type="ORF">GGR32_001306</name>
</gene>
<keyword evidence="7 10" id="KW-0460">Magnesium</keyword>
<dbReference type="GO" id="GO:0005886">
    <property type="term" value="C:plasma membrane"/>
    <property type="evidence" value="ECO:0007669"/>
    <property type="project" value="UniProtKB-SubCell"/>
</dbReference>
<dbReference type="GO" id="GO:0016740">
    <property type="term" value="F:transferase activity"/>
    <property type="evidence" value="ECO:0007669"/>
    <property type="project" value="UniProtKB-UniRule"/>
</dbReference>
<dbReference type="PIRSF" id="PIRSF006268">
    <property type="entry name" value="ApbE"/>
    <property type="match status" value="1"/>
</dbReference>
<evidence type="ECO:0000256" key="11">
    <source>
        <dbReference type="PIRSR" id="PIRSR006268-2"/>
    </source>
</evidence>
<dbReference type="Pfam" id="PF02424">
    <property type="entry name" value="ApbE"/>
    <property type="match status" value="1"/>
</dbReference>
<evidence type="ECO:0000313" key="13">
    <source>
        <dbReference type="EMBL" id="MBB4119015.1"/>
    </source>
</evidence>
<evidence type="ECO:0000256" key="6">
    <source>
        <dbReference type="ARBA" id="ARBA00022827"/>
    </source>
</evidence>
<keyword evidence="12" id="KW-0472">Membrane</keyword>
<evidence type="ECO:0000256" key="9">
    <source>
        <dbReference type="ARBA" id="ARBA00048540"/>
    </source>
</evidence>
<feature type="binding site" evidence="11">
    <location>
        <position position="300"/>
    </location>
    <ligand>
        <name>Mg(2+)</name>
        <dbReference type="ChEBI" id="CHEBI:18420"/>
    </ligand>
</feature>
<dbReference type="GO" id="GO:0046872">
    <property type="term" value="F:metal ion binding"/>
    <property type="evidence" value="ECO:0007669"/>
    <property type="project" value="UniProtKB-UniRule"/>
</dbReference>
<dbReference type="AlphaFoldDB" id="A0A840EPK3"/>
<accession>A0A840EPK3</accession>
<evidence type="ECO:0000256" key="8">
    <source>
        <dbReference type="ARBA" id="ARBA00031306"/>
    </source>
</evidence>
<comment type="function">
    <text evidence="12">Flavin transferase that catalyzes the transfer of the FMN moiety of FAD and its covalent binding to the hydroxyl group of a threonine residue in a target flavoprotein.</text>
</comment>
<evidence type="ECO:0000256" key="4">
    <source>
        <dbReference type="ARBA" id="ARBA00022679"/>
    </source>
</evidence>
<keyword evidence="14" id="KW-1185">Reference proteome</keyword>
<keyword evidence="4 10" id="KW-0808">Transferase</keyword>
<dbReference type="PANTHER" id="PTHR30040">
    <property type="entry name" value="THIAMINE BIOSYNTHESIS LIPOPROTEIN APBE"/>
    <property type="match status" value="1"/>
</dbReference>
<evidence type="ECO:0000256" key="10">
    <source>
        <dbReference type="PIRNR" id="PIRNR006268"/>
    </source>
</evidence>
<comment type="similarity">
    <text evidence="10 12">Belongs to the ApbE family.</text>
</comment>